<dbReference type="Proteomes" id="UP000006583">
    <property type="component" value="Chromosome"/>
</dbReference>
<name>F8C5L2_THEGP</name>
<dbReference type="Pfam" id="PF12974">
    <property type="entry name" value="Phosphonate-bd"/>
    <property type="match status" value="2"/>
</dbReference>
<proteinExistence type="inferred from homology"/>
<accession>F8C5L2</accession>
<dbReference type="GO" id="GO:0043190">
    <property type="term" value="C:ATP-binding cassette (ABC) transporter complex"/>
    <property type="evidence" value="ECO:0007669"/>
    <property type="project" value="InterPro"/>
</dbReference>
<comment type="similarity">
    <text evidence="1">Belongs to the phosphate/phosphite/phosphonate binding protein family.</text>
</comment>
<dbReference type="SUPFAM" id="SSF53850">
    <property type="entry name" value="Periplasmic binding protein-like II"/>
    <property type="match status" value="2"/>
</dbReference>
<keyword evidence="2" id="KW-0732">Signal</keyword>
<evidence type="ECO:0000313" key="4">
    <source>
        <dbReference type="Proteomes" id="UP000006583"/>
    </source>
</evidence>
<dbReference type="PANTHER" id="PTHR30024">
    <property type="entry name" value="ALIPHATIC SULFONATES-BINDING PROTEIN-RELATED"/>
    <property type="match status" value="1"/>
</dbReference>
<evidence type="ECO:0000256" key="2">
    <source>
        <dbReference type="ARBA" id="ARBA00022729"/>
    </source>
</evidence>
<keyword evidence="4" id="KW-1185">Reference proteome</keyword>
<dbReference type="GO" id="GO:0055085">
    <property type="term" value="P:transmembrane transport"/>
    <property type="evidence" value="ECO:0007669"/>
    <property type="project" value="InterPro"/>
</dbReference>
<dbReference type="PANTHER" id="PTHR30024:SF17">
    <property type="entry name" value="SOLUTE-BINDING PROTEIN FAMILY 3_N-TERMINAL DOMAIN-CONTAINING PROTEIN"/>
    <property type="match status" value="1"/>
</dbReference>
<protein>
    <submittedName>
        <fullName evidence="3">Phosphonate ABC transporter, periplasmic phosphonate-binding protein</fullName>
    </submittedName>
</protein>
<dbReference type="STRING" id="795359.TOPB45_0893"/>
<dbReference type="Gene3D" id="3.40.190.10">
    <property type="entry name" value="Periplasmic binding protein-like II"/>
    <property type="match status" value="4"/>
</dbReference>
<reference evidence="3 4" key="1">
    <citation type="journal article" date="2013" name="Genome Announc.">
        <title>Complete genome sequence of the hyperthermophilic sulfate-reducing bacterium Thermodesulfobacterium geofontis OPF15T.</title>
        <authorList>
            <person name="Elkins J.G."/>
            <person name="Hamilton-Brehm S.D."/>
            <person name="Lucas S."/>
            <person name="Han J."/>
            <person name="Lapidus A."/>
            <person name="Cheng J.F."/>
            <person name="Goodwin L.A."/>
            <person name="Pitluck S."/>
            <person name="Peters L."/>
            <person name="Mikhailova N."/>
            <person name="Davenport K.W."/>
            <person name="Detter J.C."/>
            <person name="Han C.S."/>
            <person name="Tapia R."/>
            <person name="Land M.L."/>
            <person name="Hauser L."/>
            <person name="Kyrpides N.C."/>
            <person name="Ivanova N.N."/>
            <person name="Pagani I."/>
            <person name="Bruce D."/>
            <person name="Woyke T."/>
            <person name="Cottingham R.W."/>
        </authorList>
    </citation>
    <scope>NUCLEOTIDE SEQUENCE [LARGE SCALE GENOMIC DNA]</scope>
    <source>
        <strain evidence="3 4">OPF15</strain>
    </source>
</reference>
<dbReference type="InterPro" id="IPR005770">
    <property type="entry name" value="PhnD"/>
</dbReference>
<dbReference type="OrthoDB" id="9764656at2"/>
<evidence type="ECO:0000313" key="3">
    <source>
        <dbReference type="EMBL" id="AEH22991.1"/>
    </source>
</evidence>
<dbReference type="KEGG" id="top:TOPB45_0893"/>
<organism evidence="3 4">
    <name type="scientific">Thermodesulfobacterium geofontis (strain OPF15)</name>
    <dbReference type="NCBI Taxonomy" id="795359"/>
    <lineage>
        <taxon>Bacteria</taxon>
        <taxon>Pseudomonadati</taxon>
        <taxon>Thermodesulfobacteriota</taxon>
        <taxon>Thermodesulfobacteria</taxon>
        <taxon>Thermodesulfobacteriales</taxon>
        <taxon>Thermodesulfobacteriaceae</taxon>
        <taxon>Thermodesulfobacterium</taxon>
    </lineage>
</organism>
<dbReference type="eggNOG" id="COG3221">
    <property type="taxonomic scope" value="Bacteria"/>
</dbReference>
<dbReference type="EMBL" id="CP002829">
    <property type="protein sequence ID" value="AEH22991.1"/>
    <property type="molecule type" value="Genomic_DNA"/>
</dbReference>
<dbReference type="HOGENOM" id="CLU_506140_0_0_0"/>
<gene>
    <name evidence="3" type="ordered locus">TOPB45_0893</name>
</gene>
<dbReference type="AlphaFoldDB" id="F8C5L2"/>
<dbReference type="NCBIfam" id="TIGR01098">
    <property type="entry name" value="3A0109s03R"/>
    <property type="match status" value="1"/>
</dbReference>
<dbReference type="PATRIC" id="fig|795359.3.peg.900"/>
<evidence type="ECO:0000256" key="1">
    <source>
        <dbReference type="ARBA" id="ARBA00007162"/>
    </source>
</evidence>
<sequence>MFFITSCSRNKSKQSIESKAETNAILTGSPLVIGLLNVDSPQQTFLQLYPLKTFLEKKIKRPVFIDISADFDEIAKKIKEEKLHLLIIDPAFYCELKALYPEKIFPLVKPKGGQGEASSVFVTKENSGIERIFDAVNKKLALGDKRSSFSYLIPLSMLKDLDLSLNDFSKVDFLIKDKRIALSVLLGDYEVGALSEIVAQTYLNSGLKIIKASEKVPVYLIASTNSLKEKESFKEIFSSLPEEVLSSLKVEKFVPAEDRDFDYIRVLIKLFKGKDLIEYKPDTIKVAILPLYSPLTIYKRFDPLMRYLSEKTGREFKIVIPKDFEEFINIVKKGKVHFSYQNPYVYAILSKGGYAKAIALTVGEDCTDNPSEICGGDKFRGVIIVRKDSPIKNIEDLKNKKILIVSPYSAGGFLSQKIYLEKRGYKLKKDFHLIDAKRQEKVIIGVYKKMADAGFIRESALGVFSEEVDISQIKILTPTEFLPNWPWAVIKADKDLERMVKETIINLPDPILKNLKVKGFRPVDEREFELLKKYVNF</sequence>